<evidence type="ECO:0000256" key="2">
    <source>
        <dbReference type="ARBA" id="ARBA00022741"/>
    </source>
</evidence>
<evidence type="ECO:0000256" key="3">
    <source>
        <dbReference type="ARBA" id="ARBA00022840"/>
    </source>
</evidence>
<dbReference type="Gene3D" id="1.20.1270.10">
    <property type="match status" value="1"/>
</dbReference>
<dbReference type="Gene3D" id="2.60.34.10">
    <property type="entry name" value="Substrate Binding Domain Of DNAk, Chain A, domain 1"/>
    <property type="match status" value="1"/>
</dbReference>
<protein>
    <submittedName>
        <fullName evidence="4">Uncharacterized protein</fullName>
    </submittedName>
</protein>
<dbReference type="SUPFAM" id="SSF100920">
    <property type="entry name" value="Heat shock protein 70kD (HSP70), peptide-binding domain"/>
    <property type="match status" value="1"/>
</dbReference>
<name>A0A815LHM4_9BILA</name>
<dbReference type="GO" id="GO:0005524">
    <property type="term" value="F:ATP binding"/>
    <property type="evidence" value="ECO:0007669"/>
    <property type="project" value="UniProtKB-KW"/>
</dbReference>
<accession>A0A815LHM4</accession>
<dbReference type="AlphaFoldDB" id="A0A815LHM4"/>
<dbReference type="Proteomes" id="UP000663860">
    <property type="component" value="Unassembled WGS sequence"/>
</dbReference>
<dbReference type="Pfam" id="PF00012">
    <property type="entry name" value="HSP70"/>
    <property type="match status" value="1"/>
</dbReference>
<keyword evidence="2" id="KW-0547">Nucleotide-binding</keyword>
<evidence type="ECO:0000256" key="1">
    <source>
        <dbReference type="ARBA" id="ARBA00007381"/>
    </source>
</evidence>
<proteinExistence type="inferred from homology"/>
<reference evidence="4" key="1">
    <citation type="submission" date="2021-02" db="EMBL/GenBank/DDBJ databases">
        <authorList>
            <person name="Nowell W R."/>
        </authorList>
    </citation>
    <scope>NUCLEOTIDE SEQUENCE</scope>
</reference>
<gene>
    <name evidence="4" type="ORF">IZO911_LOCUS39931</name>
</gene>
<keyword evidence="3" id="KW-0067">ATP-binding</keyword>
<dbReference type="InterPro" id="IPR029048">
    <property type="entry name" value="HSP70_C_sf"/>
</dbReference>
<comment type="caution">
    <text evidence="4">The sequence shown here is derived from an EMBL/GenBank/DDBJ whole genome shotgun (WGS) entry which is preliminary data.</text>
</comment>
<dbReference type="InterPro" id="IPR013126">
    <property type="entry name" value="Hsp_70_fam"/>
</dbReference>
<dbReference type="GO" id="GO:0140662">
    <property type="term" value="F:ATP-dependent protein folding chaperone"/>
    <property type="evidence" value="ECO:0007669"/>
    <property type="project" value="InterPro"/>
</dbReference>
<dbReference type="EMBL" id="CAJNOE010001280">
    <property type="protein sequence ID" value="CAF1408438.1"/>
    <property type="molecule type" value="Genomic_DNA"/>
</dbReference>
<evidence type="ECO:0000313" key="4">
    <source>
        <dbReference type="EMBL" id="CAF1408438.1"/>
    </source>
</evidence>
<sequence>MYNTVILNVSAVEKSTANKNKITITNDKGRLSKEEIECMITDAEKYKNEDEIRRDCNEAKRSLESYCFNIQTTINDQKLAEKMNGYDMKKMIDAIGNTLKWLEIHDLVEKEEFEYQLKEVDRICSPIMQEINSDKGGRTRKPGKP</sequence>
<dbReference type="PANTHER" id="PTHR19375">
    <property type="entry name" value="HEAT SHOCK PROTEIN 70KDA"/>
    <property type="match status" value="1"/>
</dbReference>
<organism evidence="4 5">
    <name type="scientific">Adineta steineri</name>
    <dbReference type="NCBI Taxonomy" id="433720"/>
    <lineage>
        <taxon>Eukaryota</taxon>
        <taxon>Metazoa</taxon>
        <taxon>Spiralia</taxon>
        <taxon>Gnathifera</taxon>
        <taxon>Rotifera</taxon>
        <taxon>Eurotatoria</taxon>
        <taxon>Bdelloidea</taxon>
        <taxon>Adinetida</taxon>
        <taxon>Adinetidae</taxon>
        <taxon>Adineta</taxon>
    </lineage>
</organism>
<dbReference type="SUPFAM" id="SSF100934">
    <property type="entry name" value="Heat shock protein 70kD (HSP70), C-terminal subdomain"/>
    <property type="match status" value="1"/>
</dbReference>
<dbReference type="InterPro" id="IPR029047">
    <property type="entry name" value="HSP70_peptide-bd_sf"/>
</dbReference>
<comment type="similarity">
    <text evidence="1">Belongs to the heat shock protein 70 family.</text>
</comment>
<evidence type="ECO:0000313" key="5">
    <source>
        <dbReference type="Proteomes" id="UP000663860"/>
    </source>
</evidence>